<evidence type="ECO:0000259" key="4">
    <source>
        <dbReference type="SMART" id="SM00672"/>
    </source>
</evidence>
<evidence type="ECO:0000256" key="1">
    <source>
        <dbReference type="ARBA" id="ARBA00010118"/>
    </source>
</evidence>
<feature type="compositionally biased region" description="Basic residues" evidence="3">
    <location>
        <begin position="331"/>
        <end position="343"/>
    </location>
</feature>
<dbReference type="SMART" id="SM00672">
    <property type="entry name" value="CAP10"/>
    <property type="match status" value="1"/>
</dbReference>
<dbReference type="InterPro" id="IPR051091">
    <property type="entry name" value="O-Glucosyltr/Glycosyltrsf_90"/>
</dbReference>
<dbReference type="VEuPathDB" id="FungiDB:VP01_570g4"/>
<proteinExistence type="inferred from homology"/>
<protein>
    <recommendedName>
        <fullName evidence="4">Glycosyl transferase CAP10 domain-containing protein</fullName>
    </recommendedName>
</protein>
<feature type="region of interest" description="Disordered" evidence="3">
    <location>
        <begin position="331"/>
        <end position="362"/>
    </location>
</feature>
<feature type="compositionally biased region" description="Acidic residues" evidence="3">
    <location>
        <begin position="759"/>
        <end position="769"/>
    </location>
</feature>
<dbReference type="EMBL" id="LAVV01010952">
    <property type="protein sequence ID" value="KNZ48377.1"/>
    <property type="molecule type" value="Genomic_DNA"/>
</dbReference>
<evidence type="ECO:0000256" key="2">
    <source>
        <dbReference type="ARBA" id="ARBA00022679"/>
    </source>
</evidence>
<gene>
    <name evidence="5" type="ORF">VP01_570g4</name>
</gene>
<dbReference type="AlphaFoldDB" id="A0A0L6UJD7"/>
<feature type="compositionally biased region" description="Polar residues" evidence="3">
    <location>
        <begin position="772"/>
        <end position="784"/>
    </location>
</feature>
<evidence type="ECO:0000313" key="6">
    <source>
        <dbReference type="Proteomes" id="UP000037035"/>
    </source>
</evidence>
<reference evidence="5 6" key="1">
    <citation type="submission" date="2015-08" db="EMBL/GenBank/DDBJ databases">
        <title>Next Generation Sequencing and Analysis of the Genome of Puccinia sorghi L Schw, the Causal Agent of Maize Common Rust.</title>
        <authorList>
            <person name="Rochi L."/>
            <person name="Burguener G."/>
            <person name="Darino M."/>
            <person name="Turjanski A."/>
            <person name="Kreff E."/>
            <person name="Dieguez M.J."/>
            <person name="Sacco F."/>
        </authorList>
    </citation>
    <scope>NUCLEOTIDE SEQUENCE [LARGE SCALE GENOMIC DNA]</scope>
    <source>
        <strain evidence="5 6">RO10H11247</strain>
    </source>
</reference>
<feature type="region of interest" description="Disordered" evidence="3">
    <location>
        <begin position="757"/>
        <end position="792"/>
    </location>
</feature>
<organism evidence="5 6">
    <name type="scientific">Puccinia sorghi</name>
    <dbReference type="NCBI Taxonomy" id="27349"/>
    <lineage>
        <taxon>Eukaryota</taxon>
        <taxon>Fungi</taxon>
        <taxon>Dikarya</taxon>
        <taxon>Basidiomycota</taxon>
        <taxon>Pucciniomycotina</taxon>
        <taxon>Pucciniomycetes</taxon>
        <taxon>Pucciniales</taxon>
        <taxon>Pucciniaceae</taxon>
        <taxon>Puccinia</taxon>
    </lineage>
</organism>
<comment type="similarity">
    <text evidence="1">Belongs to the glycosyltransferase 90 family.</text>
</comment>
<accession>A0A0L6UJD7</accession>
<name>A0A0L6UJD7_9BASI</name>
<dbReference type="STRING" id="27349.A0A0L6UJD7"/>
<evidence type="ECO:0000313" key="5">
    <source>
        <dbReference type="EMBL" id="KNZ48377.1"/>
    </source>
</evidence>
<comment type="caution">
    <text evidence="5">The sequence shown here is derived from an EMBL/GenBank/DDBJ whole genome shotgun (WGS) entry which is preliminary data.</text>
</comment>
<keyword evidence="2" id="KW-0808">Transferase</keyword>
<dbReference type="Proteomes" id="UP000037035">
    <property type="component" value="Unassembled WGS sequence"/>
</dbReference>
<sequence>MARLLTLPGKLRSRRSIKRIFIVSSWLFVLHELYSFLTHHRSTLPFINPSQRSLESDYIPPPHPIQSRLDSARQRWKDKLKSQSVNYAQFKKTYRRKYNLEPPEGMREWFKIVTADGVLLVDEFDSLMASLKPFRVMSPEQLHRRTLEVAAMPTFSLLNITDAHAHFSGQNYRGDFAHYSREHYGPGIERVEGLASMMQRHIHRKLLYLILNFAHPACVPNGLIFAVSELAEPRVIVPWQDHPKTIESFELGTLAGIKRDYTEQLKPIEIEKLLPSPAYGDSGNTWELYANSCPPESSARKKLLSLTPENAPAQHRDHFVDHHNDPIHVKRGKTKTGLKKRRFPSNMTEPSHDVLDIGSDGPPNGYPTATLLQGSDEFKFVDVGKTGLSHEELCSNSELHENQGAFYSDWRSLSALYPVFSPSKIDGFSVPSNFYYGDDARYSFQRNETIPWDQKQSTLFWRGETVWKISYFQHWLLIHFIHSLICFGFLRLVAAIPLRYGHQLQYQRHRFVRLAGRVSGTLRSLLVLDPKSGMIRHIKRALAELNQAWLDVGFTGYTGCGGQSEFDPKVCELTEQLCPLKNTVPLKEMAKYKAILDLDGMAFSGRFVALMNMGSGVFKSSIYTDALTDWIEPWVHYIPLGGQYSELYNLLAFFLPLEQQEDDSNSKIWIRRLWDSAQRKRTEGDGQLKQVAEDGLTWSENVGNKQDIEAYVYRLSLGTSPTSLYSPRLGALLDICLINVWCFYSFKEWGRMMGKIGDEEVDPDEEGDTDPSTIFDSLGPSQRYSGPDDKEN</sequence>
<feature type="domain" description="Glycosyl transferase CAP10" evidence="4">
    <location>
        <begin position="393"/>
        <end position="683"/>
    </location>
</feature>
<dbReference type="PANTHER" id="PTHR12203:SF35">
    <property type="entry name" value="PROTEIN O-GLUCOSYLTRANSFERASE 1"/>
    <property type="match status" value="1"/>
</dbReference>
<dbReference type="GO" id="GO:0016740">
    <property type="term" value="F:transferase activity"/>
    <property type="evidence" value="ECO:0007669"/>
    <property type="project" value="UniProtKB-KW"/>
</dbReference>
<keyword evidence="6" id="KW-1185">Reference proteome</keyword>
<dbReference type="PANTHER" id="PTHR12203">
    <property type="entry name" value="KDEL LYS-ASP-GLU-LEU CONTAINING - RELATED"/>
    <property type="match status" value="1"/>
</dbReference>
<evidence type="ECO:0000256" key="3">
    <source>
        <dbReference type="SAM" id="MobiDB-lite"/>
    </source>
</evidence>
<dbReference type="InterPro" id="IPR006598">
    <property type="entry name" value="CAP10"/>
</dbReference>
<dbReference type="OrthoDB" id="202415at2759"/>